<dbReference type="AlphaFoldDB" id="A0A1I5FJH4"/>
<dbReference type="GO" id="GO:0005829">
    <property type="term" value="C:cytosol"/>
    <property type="evidence" value="ECO:0007669"/>
    <property type="project" value="TreeGrafter"/>
</dbReference>
<dbReference type="Pfam" id="PF01243">
    <property type="entry name" value="PNPOx_N"/>
    <property type="match status" value="1"/>
</dbReference>
<dbReference type="InterPro" id="IPR052019">
    <property type="entry name" value="F420H2_bilvrd_red/Heme_oxyg"/>
</dbReference>
<dbReference type="STRING" id="1993.SAMN04489713_104648"/>
<evidence type="ECO:0000313" key="3">
    <source>
        <dbReference type="EMBL" id="SFO23895.1"/>
    </source>
</evidence>
<dbReference type="RefSeq" id="WP_075021304.1">
    <property type="nucleotide sequence ID" value="NZ_FOVH01000004.1"/>
</dbReference>
<name>A0A1I5FJH4_9ACTN</name>
<dbReference type="InterPro" id="IPR012349">
    <property type="entry name" value="Split_barrel_FMN-bd"/>
</dbReference>
<keyword evidence="1" id="KW-0560">Oxidoreductase</keyword>
<evidence type="ECO:0000313" key="4">
    <source>
        <dbReference type="Proteomes" id="UP000183413"/>
    </source>
</evidence>
<dbReference type="InterPro" id="IPR011576">
    <property type="entry name" value="Pyridox_Oxase_N"/>
</dbReference>
<dbReference type="InParanoid" id="A0A1I5FJH4"/>
<dbReference type="PANTHER" id="PTHR35176">
    <property type="entry name" value="HEME OXYGENASE HI_0854-RELATED"/>
    <property type="match status" value="1"/>
</dbReference>
<proteinExistence type="predicted"/>
<evidence type="ECO:0000256" key="1">
    <source>
        <dbReference type="ARBA" id="ARBA00023002"/>
    </source>
</evidence>
<feature type="domain" description="Pyridoxamine 5'-phosphate oxidase N-terminal" evidence="2">
    <location>
        <begin position="9"/>
        <end position="139"/>
    </location>
</feature>
<accession>A0A1I5FJH4</accession>
<organism evidence="3 4">
    <name type="scientific">Actinomadura madurae</name>
    <dbReference type="NCBI Taxonomy" id="1993"/>
    <lineage>
        <taxon>Bacteria</taxon>
        <taxon>Bacillati</taxon>
        <taxon>Actinomycetota</taxon>
        <taxon>Actinomycetes</taxon>
        <taxon>Streptosporangiales</taxon>
        <taxon>Thermomonosporaceae</taxon>
        <taxon>Actinomadura</taxon>
    </lineage>
</organism>
<sequence length="147" mass="16449">MTLTMTAAEREAFLAETYVGILSVADEAGRAPLALPVWYAYEPGGEITFITGRDSRKMALIRAAGRVSLVVQDAAPPFYRYATVEGPVVGFEDPARLEDRREMAERYLGVEDGAKYLESTKDVADTMVLTRVRPERWYTRDYTKQSG</sequence>
<dbReference type="PANTHER" id="PTHR35176:SF6">
    <property type="entry name" value="HEME OXYGENASE HI_0854-RELATED"/>
    <property type="match status" value="1"/>
</dbReference>
<gene>
    <name evidence="3" type="ORF">SAMN04489713_104648</name>
</gene>
<keyword evidence="4" id="KW-1185">Reference proteome</keyword>
<dbReference type="eggNOG" id="COG3467">
    <property type="taxonomic scope" value="Bacteria"/>
</dbReference>
<reference evidence="3 4" key="1">
    <citation type="submission" date="2016-10" db="EMBL/GenBank/DDBJ databases">
        <authorList>
            <person name="de Groot N.N."/>
        </authorList>
    </citation>
    <scope>NUCLEOTIDE SEQUENCE [LARGE SCALE GENOMIC DNA]</scope>
    <source>
        <strain evidence="3 4">DSM 43067</strain>
    </source>
</reference>
<dbReference type="SUPFAM" id="SSF50475">
    <property type="entry name" value="FMN-binding split barrel"/>
    <property type="match status" value="1"/>
</dbReference>
<dbReference type="GO" id="GO:0016627">
    <property type="term" value="F:oxidoreductase activity, acting on the CH-CH group of donors"/>
    <property type="evidence" value="ECO:0007669"/>
    <property type="project" value="TreeGrafter"/>
</dbReference>
<dbReference type="Proteomes" id="UP000183413">
    <property type="component" value="Unassembled WGS sequence"/>
</dbReference>
<protein>
    <submittedName>
        <fullName evidence="3">Nitroimidazol reductase NimA, pyridoxamine 5'-phosphate oxidase superfamily</fullName>
    </submittedName>
</protein>
<dbReference type="EMBL" id="FOVH01000004">
    <property type="protein sequence ID" value="SFO23895.1"/>
    <property type="molecule type" value="Genomic_DNA"/>
</dbReference>
<dbReference type="Gene3D" id="2.30.110.10">
    <property type="entry name" value="Electron Transport, Fmn-binding Protein, Chain A"/>
    <property type="match status" value="1"/>
</dbReference>
<evidence type="ECO:0000259" key="2">
    <source>
        <dbReference type="Pfam" id="PF01243"/>
    </source>
</evidence>
<dbReference type="GO" id="GO:0070967">
    <property type="term" value="F:coenzyme F420 binding"/>
    <property type="evidence" value="ECO:0007669"/>
    <property type="project" value="TreeGrafter"/>
</dbReference>